<organism evidence="12 13">
    <name type="scientific">Acetobacter cibinongensis</name>
    <dbReference type="NCBI Taxonomy" id="146475"/>
    <lineage>
        <taxon>Bacteria</taxon>
        <taxon>Pseudomonadati</taxon>
        <taxon>Pseudomonadota</taxon>
        <taxon>Alphaproteobacteria</taxon>
        <taxon>Acetobacterales</taxon>
        <taxon>Acetobacteraceae</taxon>
        <taxon>Acetobacter</taxon>
    </lineage>
</organism>
<dbReference type="GO" id="GO:0006529">
    <property type="term" value="P:asparagine biosynthetic process"/>
    <property type="evidence" value="ECO:0007669"/>
    <property type="project" value="UniProtKB-KW"/>
</dbReference>
<dbReference type="EC" id="6.3.5.4" evidence="3"/>
<keyword evidence="4 9" id="KW-0547">Nucleotide-binding</keyword>
<dbReference type="GO" id="GO:0005829">
    <property type="term" value="C:cytosol"/>
    <property type="evidence" value="ECO:0007669"/>
    <property type="project" value="TreeGrafter"/>
</dbReference>
<evidence type="ECO:0000256" key="9">
    <source>
        <dbReference type="PIRSR" id="PIRSR001589-2"/>
    </source>
</evidence>
<dbReference type="Pfam" id="PF13537">
    <property type="entry name" value="GATase_7"/>
    <property type="match status" value="1"/>
</dbReference>
<dbReference type="Gene3D" id="3.40.50.620">
    <property type="entry name" value="HUPs"/>
    <property type="match status" value="1"/>
</dbReference>
<comment type="caution">
    <text evidence="12">The sequence shown here is derived from an EMBL/GenBank/DDBJ whole genome shotgun (WGS) entry which is preliminary data.</text>
</comment>
<feature type="active site" description="For GATase activity" evidence="8">
    <location>
        <position position="2"/>
    </location>
</feature>
<keyword evidence="8" id="KW-0028">Amino-acid biosynthesis</keyword>
<dbReference type="Proteomes" id="UP000196086">
    <property type="component" value="Unassembled WGS sequence"/>
</dbReference>
<dbReference type="PIRSF" id="PIRSF001589">
    <property type="entry name" value="Asn_synthetase_glu-h"/>
    <property type="match status" value="1"/>
</dbReference>
<feature type="binding site" evidence="9">
    <location>
        <begin position="362"/>
        <end position="363"/>
    </location>
    <ligand>
        <name>ATP</name>
        <dbReference type="ChEBI" id="CHEBI:30616"/>
    </ligand>
</feature>
<dbReference type="AlphaFoldDB" id="A0A1Z5YTZ6"/>
<proteinExistence type="inferred from homology"/>
<sequence length="589" mass="64996">MCGIGGIAYKPGAPRVGQDVLERMASALLHRGPDGAHYARLPEADLIHTRLSIIDLPGGDQPLKSAAGTLIANGEIYNDPQIRQAMGAERFKTGSDCESALVMWEQKGAGYTAMLRGMYAIAIHNSANNEVLLSRDPFGIKPLYFTEFEGGIAFASEPSALLASGLAPRTERSLLRDELLQLQFTTGAQTLFKTIQRVLPGETLRIVAGRIAERTIRSPLPAQTEPKKNLSEEQALEQLDYALMNSVQAHERADVPFGLFLSGGIDSASLLTAMNRLPRPEKLRTWTAVFEARSAADEADAASALAHAANTEHETVKITAAMVWDNLPAIIACMDDPVADYAIIPTWFLARKAKQDVRVILSGEGGDELFCGYGRYRSAARPWWRAGRRMWRHGMFDGLDVLRHTPNQWRDGLTIAEQQAKQITATRLSEVQAVDIAEWLPNDLLLKLDRCLMAHGLEGRTPLLDPVVTNCAWQLPDSLRVRNGQGKWLLRRWLERHNPAANPFAPKQGFTVPIGSWIAEQGQTLGELVAQQDYIQAIAKPDRVRALFEAAESRKNGPAAWTLLFYAVWHRTHIRGLPPAGSIFDTLSL</sequence>
<evidence type="ECO:0000256" key="3">
    <source>
        <dbReference type="ARBA" id="ARBA00012737"/>
    </source>
</evidence>
<dbReference type="InterPro" id="IPR001962">
    <property type="entry name" value="Asn_synthase"/>
</dbReference>
<dbReference type="NCBIfam" id="TIGR01536">
    <property type="entry name" value="asn_synth_AEB"/>
    <property type="match status" value="1"/>
</dbReference>
<feature type="binding site" evidence="9">
    <location>
        <position position="96"/>
    </location>
    <ligand>
        <name>L-glutamine</name>
        <dbReference type="ChEBI" id="CHEBI:58359"/>
    </ligand>
</feature>
<dbReference type="PANTHER" id="PTHR43284">
    <property type="entry name" value="ASPARAGINE SYNTHETASE (GLUTAMINE-HYDROLYZING)"/>
    <property type="match status" value="1"/>
</dbReference>
<feature type="site" description="Important for beta-aspartyl-AMP intermediate formation" evidence="10">
    <location>
        <position position="364"/>
    </location>
</feature>
<dbReference type="InterPro" id="IPR017932">
    <property type="entry name" value="GATase_2_dom"/>
</dbReference>
<comment type="catalytic activity">
    <reaction evidence="7">
        <text>L-aspartate + L-glutamine + ATP + H2O = L-asparagine + L-glutamate + AMP + diphosphate + H(+)</text>
        <dbReference type="Rhea" id="RHEA:12228"/>
        <dbReference type="ChEBI" id="CHEBI:15377"/>
        <dbReference type="ChEBI" id="CHEBI:15378"/>
        <dbReference type="ChEBI" id="CHEBI:29985"/>
        <dbReference type="ChEBI" id="CHEBI:29991"/>
        <dbReference type="ChEBI" id="CHEBI:30616"/>
        <dbReference type="ChEBI" id="CHEBI:33019"/>
        <dbReference type="ChEBI" id="CHEBI:58048"/>
        <dbReference type="ChEBI" id="CHEBI:58359"/>
        <dbReference type="ChEBI" id="CHEBI:456215"/>
        <dbReference type="EC" id="6.3.5.4"/>
    </reaction>
</comment>
<protein>
    <recommendedName>
        <fullName evidence="3">asparagine synthase (glutamine-hydrolyzing)</fullName>
        <ecNumber evidence="3">6.3.5.4</ecNumber>
    </recommendedName>
</protein>
<name>A0A1Z5YTZ6_9PROT</name>
<evidence type="ECO:0000256" key="10">
    <source>
        <dbReference type="PIRSR" id="PIRSR001589-3"/>
    </source>
</evidence>
<feature type="domain" description="Glutamine amidotransferase type-2" evidence="11">
    <location>
        <begin position="2"/>
        <end position="209"/>
    </location>
</feature>
<dbReference type="GO" id="GO:0004066">
    <property type="term" value="F:asparagine synthase (glutamine-hydrolyzing) activity"/>
    <property type="evidence" value="ECO:0007669"/>
    <property type="project" value="UniProtKB-EC"/>
</dbReference>
<dbReference type="InterPro" id="IPR006426">
    <property type="entry name" value="Asn_synth_AEB"/>
</dbReference>
<dbReference type="InterPro" id="IPR014729">
    <property type="entry name" value="Rossmann-like_a/b/a_fold"/>
</dbReference>
<dbReference type="SUPFAM" id="SSF56235">
    <property type="entry name" value="N-terminal nucleophile aminohydrolases (Ntn hydrolases)"/>
    <property type="match status" value="1"/>
</dbReference>
<evidence type="ECO:0000256" key="4">
    <source>
        <dbReference type="ARBA" id="ARBA00022741"/>
    </source>
</evidence>
<dbReference type="InterPro" id="IPR029055">
    <property type="entry name" value="Ntn_hydrolases_N"/>
</dbReference>
<evidence type="ECO:0000256" key="8">
    <source>
        <dbReference type="PIRSR" id="PIRSR001589-1"/>
    </source>
</evidence>
<dbReference type="GO" id="GO:0005524">
    <property type="term" value="F:ATP binding"/>
    <property type="evidence" value="ECO:0007669"/>
    <property type="project" value="UniProtKB-KW"/>
</dbReference>
<comment type="pathway">
    <text evidence="1">Amino-acid biosynthesis; L-asparagine biosynthesis; L-asparagine from L-aspartate (L-Gln route): step 1/1.</text>
</comment>
<evidence type="ECO:0000256" key="5">
    <source>
        <dbReference type="ARBA" id="ARBA00022840"/>
    </source>
</evidence>
<dbReference type="OrthoDB" id="9763290at2"/>
<dbReference type="InterPro" id="IPR051786">
    <property type="entry name" value="ASN_synthetase/amidase"/>
</dbReference>
<keyword evidence="6 8" id="KW-0315">Glutamine amidotransferase</keyword>
<keyword evidence="8" id="KW-0061">Asparagine biosynthesis</keyword>
<dbReference type="RefSeq" id="WP_086651380.1">
    <property type="nucleotide sequence ID" value="NZ_JOMQ01000035.1"/>
</dbReference>
<dbReference type="Pfam" id="PF00733">
    <property type="entry name" value="Asn_synthase"/>
    <property type="match status" value="1"/>
</dbReference>
<evidence type="ECO:0000256" key="6">
    <source>
        <dbReference type="ARBA" id="ARBA00022962"/>
    </source>
</evidence>
<keyword evidence="5 9" id="KW-0067">ATP-binding</keyword>
<dbReference type="EMBL" id="JOMQ01000035">
    <property type="protein sequence ID" value="OUJ01972.1"/>
    <property type="molecule type" value="Genomic_DNA"/>
</dbReference>
<dbReference type="PROSITE" id="PS51278">
    <property type="entry name" value="GATASE_TYPE_2"/>
    <property type="match status" value="1"/>
</dbReference>
<dbReference type="PANTHER" id="PTHR43284:SF1">
    <property type="entry name" value="ASPARAGINE SYNTHETASE"/>
    <property type="match status" value="1"/>
</dbReference>
<dbReference type="Gene3D" id="3.60.20.10">
    <property type="entry name" value="Glutamine Phosphoribosylpyrophosphate, subunit 1, domain 1"/>
    <property type="match status" value="1"/>
</dbReference>
<dbReference type="CDD" id="cd00712">
    <property type="entry name" value="AsnB"/>
    <property type="match status" value="1"/>
</dbReference>
<evidence type="ECO:0000256" key="7">
    <source>
        <dbReference type="ARBA" id="ARBA00048741"/>
    </source>
</evidence>
<evidence type="ECO:0000256" key="1">
    <source>
        <dbReference type="ARBA" id="ARBA00005187"/>
    </source>
</evidence>
<reference evidence="12 13" key="1">
    <citation type="submission" date="2014-06" db="EMBL/GenBank/DDBJ databases">
        <authorList>
            <person name="Ju J."/>
            <person name="Zhang J."/>
        </authorList>
    </citation>
    <scope>NUCLEOTIDE SEQUENCE [LARGE SCALE GENOMIC DNA]</scope>
    <source>
        <strain evidence="12 13">DsW_47</strain>
    </source>
</reference>
<evidence type="ECO:0000313" key="12">
    <source>
        <dbReference type="EMBL" id="OUJ01972.1"/>
    </source>
</evidence>
<evidence type="ECO:0000313" key="13">
    <source>
        <dbReference type="Proteomes" id="UP000196086"/>
    </source>
</evidence>
<dbReference type="InterPro" id="IPR033738">
    <property type="entry name" value="AsnB_N"/>
</dbReference>
<dbReference type="CDD" id="cd01991">
    <property type="entry name" value="Asn_synthase_B_C"/>
    <property type="match status" value="1"/>
</dbReference>
<comment type="similarity">
    <text evidence="2">Belongs to the asparagine synthetase family.</text>
</comment>
<evidence type="ECO:0000259" key="11">
    <source>
        <dbReference type="PROSITE" id="PS51278"/>
    </source>
</evidence>
<dbReference type="SUPFAM" id="SSF52402">
    <property type="entry name" value="Adenine nucleotide alpha hydrolases-like"/>
    <property type="match status" value="1"/>
</dbReference>
<accession>A0A1Z5YTZ6</accession>
<gene>
    <name evidence="12" type="ORF">HK14_07235</name>
</gene>
<evidence type="ECO:0000256" key="2">
    <source>
        <dbReference type="ARBA" id="ARBA00005752"/>
    </source>
</evidence>